<evidence type="ECO:0000256" key="6">
    <source>
        <dbReference type="ARBA" id="ARBA00022737"/>
    </source>
</evidence>
<dbReference type="GO" id="GO:0004674">
    <property type="term" value="F:protein serine/threonine kinase activity"/>
    <property type="evidence" value="ECO:0007669"/>
    <property type="project" value="UniProtKB-EC"/>
</dbReference>
<dbReference type="AlphaFoldDB" id="A0A5B6V4S9"/>
<keyword evidence="19" id="KW-0675">Receptor</keyword>
<keyword evidence="19" id="KW-0808">Transferase</keyword>
<dbReference type="Gene3D" id="3.80.10.10">
    <property type="entry name" value="Ribonuclease Inhibitor"/>
    <property type="match status" value="3"/>
</dbReference>
<accession>A0A5B6V4S9</accession>
<dbReference type="Gene3D" id="3.30.200.20">
    <property type="entry name" value="Phosphorylase Kinase, domain 1"/>
    <property type="match status" value="1"/>
</dbReference>
<comment type="pathway">
    <text evidence="3">Sphingolipid metabolism.</text>
</comment>
<keyword evidence="6" id="KW-0677">Repeat</keyword>
<dbReference type="Gene3D" id="3.40.50.720">
    <property type="entry name" value="NAD(P)-binding Rossmann-like Domain"/>
    <property type="match status" value="1"/>
</dbReference>
<evidence type="ECO:0000256" key="14">
    <source>
        <dbReference type="ARBA" id="ARBA00050489"/>
    </source>
</evidence>
<evidence type="ECO:0000256" key="15">
    <source>
        <dbReference type="ARBA" id="ARBA00081952"/>
    </source>
</evidence>
<dbReference type="EC" id="1.1.1.102" evidence="13"/>
<dbReference type="InterPro" id="IPR020904">
    <property type="entry name" value="Sc_DH/Rdtase_CS"/>
</dbReference>
<dbReference type="SUPFAM" id="SSF51735">
    <property type="entry name" value="NAD(P)-binding Rossmann-fold domains"/>
    <property type="match status" value="1"/>
</dbReference>
<dbReference type="Proteomes" id="UP000325315">
    <property type="component" value="Unassembled WGS sequence"/>
</dbReference>
<keyword evidence="17" id="KW-0472">Membrane</keyword>
<dbReference type="PANTHER" id="PTHR43550">
    <property type="entry name" value="3-KETODIHYDROSPHINGOSINE REDUCTASE"/>
    <property type="match status" value="1"/>
</dbReference>
<comment type="pathway">
    <text evidence="2">Lipid metabolism; sphingolipid metabolism.</text>
</comment>
<protein>
    <recommendedName>
        <fullName evidence="13">3-dehydrosphinganine reductase</fullName>
        <ecNumber evidence="13">1.1.1.102</ecNumber>
    </recommendedName>
    <alternativeName>
        <fullName evidence="16">3-ketodihydrosphingosine reductase</fullName>
    </alternativeName>
    <alternativeName>
        <fullName evidence="15">3-ketosphinganine reductase</fullName>
    </alternativeName>
</protein>
<evidence type="ECO:0000256" key="7">
    <source>
        <dbReference type="ARBA" id="ARBA00022741"/>
    </source>
</evidence>
<keyword evidence="11" id="KW-0560">Oxidoreductase</keyword>
<keyword evidence="12" id="KW-0443">Lipid metabolism</keyword>
<evidence type="ECO:0000256" key="16">
    <source>
        <dbReference type="ARBA" id="ARBA00083783"/>
    </source>
</evidence>
<comment type="subcellular location">
    <subcellularLocation>
        <location evidence="1">Endoplasmic reticulum</location>
    </subcellularLocation>
</comment>
<feature type="transmembrane region" description="Helical" evidence="17">
    <location>
        <begin position="735"/>
        <end position="759"/>
    </location>
</feature>
<evidence type="ECO:0000256" key="3">
    <source>
        <dbReference type="ARBA" id="ARBA00004991"/>
    </source>
</evidence>
<evidence type="ECO:0000256" key="11">
    <source>
        <dbReference type="ARBA" id="ARBA00023002"/>
    </source>
</evidence>
<keyword evidence="7" id="KW-0547">Nucleotide-binding</keyword>
<dbReference type="GO" id="GO:0030148">
    <property type="term" value="P:sphingolipid biosynthetic process"/>
    <property type="evidence" value="ECO:0007669"/>
    <property type="project" value="InterPro"/>
</dbReference>
<comment type="catalytic activity">
    <reaction evidence="14">
        <text>sphinganine + NADP(+) = 3-oxosphinganine + NADPH + H(+)</text>
        <dbReference type="Rhea" id="RHEA:22640"/>
        <dbReference type="ChEBI" id="CHEBI:15378"/>
        <dbReference type="ChEBI" id="CHEBI:57783"/>
        <dbReference type="ChEBI" id="CHEBI:57817"/>
        <dbReference type="ChEBI" id="CHEBI:58299"/>
        <dbReference type="ChEBI" id="CHEBI:58349"/>
        <dbReference type="EC" id="1.1.1.102"/>
    </reaction>
</comment>
<evidence type="ECO:0000256" key="5">
    <source>
        <dbReference type="ARBA" id="ARBA00022614"/>
    </source>
</evidence>
<dbReference type="InterPro" id="IPR045022">
    <property type="entry name" value="KDSR-like"/>
</dbReference>
<dbReference type="SUPFAM" id="SSF56112">
    <property type="entry name" value="Protein kinase-like (PK-like)"/>
    <property type="match status" value="1"/>
</dbReference>
<dbReference type="InterPro" id="IPR000719">
    <property type="entry name" value="Prot_kinase_dom"/>
</dbReference>
<feature type="transmembrane region" description="Helical" evidence="17">
    <location>
        <begin position="281"/>
        <end position="303"/>
    </location>
</feature>
<comment type="similarity">
    <text evidence="4">Belongs to the short-chain dehydrogenases/reductases (SDR) family.</text>
</comment>
<evidence type="ECO:0000256" key="13">
    <source>
        <dbReference type="ARBA" id="ARBA00026112"/>
    </source>
</evidence>
<evidence type="ECO:0000256" key="2">
    <source>
        <dbReference type="ARBA" id="ARBA00004760"/>
    </source>
</evidence>
<dbReference type="GO" id="GO:0006666">
    <property type="term" value="P:3-keto-sphinganine metabolic process"/>
    <property type="evidence" value="ECO:0007669"/>
    <property type="project" value="InterPro"/>
</dbReference>
<dbReference type="InterPro" id="IPR011009">
    <property type="entry name" value="Kinase-like_dom_sf"/>
</dbReference>
<evidence type="ECO:0000256" key="9">
    <source>
        <dbReference type="ARBA" id="ARBA00022857"/>
    </source>
</evidence>
<dbReference type="GO" id="GO:0047560">
    <property type="term" value="F:3-dehydrosphinganine reductase activity"/>
    <property type="evidence" value="ECO:0007669"/>
    <property type="project" value="UniProtKB-EC"/>
</dbReference>
<dbReference type="OrthoDB" id="676979at2759"/>
<dbReference type="PRINTS" id="PR00081">
    <property type="entry name" value="GDHRDH"/>
</dbReference>
<evidence type="ECO:0000259" key="18">
    <source>
        <dbReference type="PROSITE" id="PS50011"/>
    </source>
</evidence>
<feature type="transmembrane region" description="Helical" evidence="17">
    <location>
        <begin position="324"/>
        <end position="342"/>
    </location>
</feature>
<evidence type="ECO:0000256" key="1">
    <source>
        <dbReference type="ARBA" id="ARBA00004240"/>
    </source>
</evidence>
<keyword evidence="17" id="KW-1133">Transmembrane helix</keyword>
<dbReference type="CDD" id="cd08939">
    <property type="entry name" value="KDSR-like_SDR_c"/>
    <property type="match status" value="1"/>
</dbReference>
<keyword evidence="19" id="KW-0418">Kinase</keyword>
<evidence type="ECO:0000256" key="4">
    <source>
        <dbReference type="ARBA" id="ARBA00006484"/>
    </source>
</evidence>
<organism evidence="19 20">
    <name type="scientific">Gossypium australe</name>
    <dbReference type="NCBI Taxonomy" id="47621"/>
    <lineage>
        <taxon>Eukaryota</taxon>
        <taxon>Viridiplantae</taxon>
        <taxon>Streptophyta</taxon>
        <taxon>Embryophyta</taxon>
        <taxon>Tracheophyta</taxon>
        <taxon>Spermatophyta</taxon>
        <taxon>Magnoliopsida</taxon>
        <taxon>eudicotyledons</taxon>
        <taxon>Gunneridae</taxon>
        <taxon>Pentapetalae</taxon>
        <taxon>rosids</taxon>
        <taxon>malvids</taxon>
        <taxon>Malvales</taxon>
        <taxon>Malvaceae</taxon>
        <taxon>Malvoideae</taxon>
        <taxon>Gossypium</taxon>
    </lineage>
</organism>
<dbReference type="InterPro" id="IPR036291">
    <property type="entry name" value="NAD(P)-bd_dom_sf"/>
</dbReference>
<dbReference type="InterPro" id="IPR003591">
    <property type="entry name" value="Leu-rich_rpt_typical-subtyp"/>
</dbReference>
<evidence type="ECO:0000256" key="10">
    <source>
        <dbReference type="ARBA" id="ARBA00022919"/>
    </source>
</evidence>
<dbReference type="InterPro" id="IPR032675">
    <property type="entry name" value="LRR_dom_sf"/>
</dbReference>
<dbReference type="GO" id="GO:0005524">
    <property type="term" value="F:ATP binding"/>
    <property type="evidence" value="ECO:0007669"/>
    <property type="project" value="InterPro"/>
</dbReference>
<keyword evidence="5" id="KW-0433">Leucine-rich repeat</keyword>
<evidence type="ECO:0000313" key="20">
    <source>
        <dbReference type="Proteomes" id="UP000325315"/>
    </source>
</evidence>
<keyword evidence="10" id="KW-0746">Sphingolipid metabolism</keyword>
<dbReference type="PROSITE" id="PS00061">
    <property type="entry name" value="ADH_SHORT"/>
    <property type="match status" value="1"/>
</dbReference>
<gene>
    <name evidence="19" type="ORF">EPI10_008445</name>
</gene>
<evidence type="ECO:0000256" key="12">
    <source>
        <dbReference type="ARBA" id="ARBA00023098"/>
    </source>
</evidence>
<dbReference type="FunFam" id="3.40.50.720:FF:000165">
    <property type="entry name" value="3-ketodihydrosphingosine reductase"/>
    <property type="match status" value="1"/>
</dbReference>
<dbReference type="InterPro" id="IPR002347">
    <property type="entry name" value="SDR_fam"/>
</dbReference>
<sequence length="1146" mass="126224">MVLLSIILLPILLLLLYFIVRPRPVTIPIKNRHVFITGGSSGIGLALAHQAASHGARVSLLARSLNKLQEAKESIRRSSGLDVSIFSADVRDYDAVQKAVNDAGPIDVLVVNQGVFVPQELEKQGLDEIKFMIDVNLMGSFNVIKAALPLMKDRKDRLPASISLISSQAGQVGIYGYTAYSASKFGLRGLAEALQQEVITDNIHVSVVYPPDTDTPGFEKENEVRPELTKLLAGSSGSMKADEVAKKALDGIKSGSFTVPCNFEGHMLAIATAGLSPQRSFLMAFIEVASVGLFRLVVGILAFGDSNSKHGQFKKVAVERDVHWIMRVVCQCSLVFLFTGLLRASSMGYFYLLVLVLFSRSCFFQTTKGLQAYQAQLFLQIRKHLEYPSQLQILDNYSGSLCDLAATAHMMISCQDNFVTELEIRGDKLANVSGFNGYAIHNKTLSETFSINSLVTTLTRLTSLRVLSLVSLGIWGPLPDKIHRLYSLELLDLSSNFMFGSIPPQISRMVKLQTLTLDGNYFNDTIPDTLDSLSNLSVLSLRGNHLKGQFPSSICRISSLTDIALCHNKLSGELPDFSSLTRLRVLDVRENQFDSQLPVMPRGLVTALLGKNLFSGEIPAQVGILTHLQHLDLSFNHLSGTPPSALFDLPNISYLNLASNMLSGSLPEQIACGSKLGFVDISSNKLVGKLPSCLDNTSDKRAVKFGGNCLSIEGHQQHQSSYCKEANTRKSGRKIALLIAIIVGSILLLVILAFGVIFLSRRCFERKTLETHVWQKAVQENPTTGVSPDILANARFISGVMKLGTQGSPVSRLFSLEELEEATNNFDSSMFMGESPAGKLYKGRLENGAYVAIRSLNLLKRYSIQNLKVRLDFFSKLHHPHLVSLLGHCIDGGVQDDPFANKVFLVYEYVPNGNYRMHLSESCPEKVLKWSDRLAILIDVAKAVHFLHTGVIPGVYNNRLKTNNILLDEHRIAKLCDYGMSIILEDNEKLEAKGGGLKSRYLYFQLATMNEIGLPSLHKRMDMPLKHSNLNFCCSQRQTLEDDVYNFGFILLESLVGPIVSGKGETFLLNEMASFGSQDGRKRIVDPAVLMTSSQESLSIIVSITRKCTCPETSSRPSFEDVLWNLQYAAQVQATADADQKSDSTS</sequence>
<dbReference type="PROSITE" id="PS50011">
    <property type="entry name" value="PROTEIN_KINASE_DOM"/>
    <property type="match status" value="1"/>
</dbReference>
<feature type="transmembrane region" description="Helical" evidence="17">
    <location>
        <begin position="348"/>
        <end position="364"/>
    </location>
</feature>
<dbReference type="InterPro" id="IPR055414">
    <property type="entry name" value="LRR_R13L4/SHOC2-like"/>
</dbReference>
<keyword evidence="17" id="KW-0812">Transmembrane</keyword>
<dbReference type="Pfam" id="PF00106">
    <property type="entry name" value="adh_short"/>
    <property type="match status" value="1"/>
</dbReference>
<evidence type="ECO:0000256" key="8">
    <source>
        <dbReference type="ARBA" id="ARBA00022824"/>
    </source>
</evidence>
<comment type="caution">
    <text evidence="19">The sequence shown here is derived from an EMBL/GenBank/DDBJ whole genome shotgun (WGS) entry which is preliminary data.</text>
</comment>
<reference evidence="19" key="1">
    <citation type="submission" date="2019-08" db="EMBL/GenBank/DDBJ databases">
        <authorList>
            <person name="Liu F."/>
        </authorList>
    </citation>
    <scope>NUCLEOTIDE SEQUENCE [LARGE SCALE GENOMIC DNA]</scope>
    <source>
        <strain evidence="19">PA1801</strain>
        <tissue evidence="19">Leaf</tissue>
    </source>
</reference>
<dbReference type="FunFam" id="3.80.10.10:FF:000155">
    <property type="entry name" value="Putative inactive leucine-rich repeat receptor-like protein kinase"/>
    <property type="match status" value="1"/>
</dbReference>
<evidence type="ECO:0000313" key="19">
    <source>
        <dbReference type="EMBL" id="KAA3464157.1"/>
    </source>
</evidence>
<dbReference type="Gene3D" id="1.10.510.10">
    <property type="entry name" value="Transferase(Phosphotransferase) domain 1"/>
    <property type="match status" value="1"/>
</dbReference>
<name>A0A5B6V4S9_9ROSI</name>
<dbReference type="Pfam" id="PF23598">
    <property type="entry name" value="LRR_14"/>
    <property type="match status" value="1"/>
</dbReference>
<dbReference type="SMART" id="SM00369">
    <property type="entry name" value="LRR_TYP"/>
    <property type="match status" value="5"/>
</dbReference>
<keyword evidence="8" id="KW-0256">Endoplasmic reticulum</keyword>
<dbReference type="InterPro" id="IPR001245">
    <property type="entry name" value="Ser-Thr/Tyr_kinase_cat_dom"/>
</dbReference>
<dbReference type="PANTHER" id="PTHR43550:SF3">
    <property type="entry name" value="3-KETODIHYDROSPHINGOSINE REDUCTASE"/>
    <property type="match status" value="1"/>
</dbReference>
<proteinExistence type="inferred from homology"/>
<dbReference type="EMBL" id="SMMG02000008">
    <property type="protein sequence ID" value="KAA3464157.1"/>
    <property type="molecule type" value="Genomic_DNA"/>
</dbReference>
<dbReference type="GO" id="GO:0005789">
    <property type="term" value="C:endoplasmic reticulum membrane"/>
    <property type="evidence" value="ECO:0007669"/>
    <property type="project" value="UniProtKB-ARBA"/>
</dbReference>
<feature type="domain" description="Protein kinase" evidence="18">
    <location>
        <begin position="826"/>
        <end position="1129"/>
    </location>
</feature>
<keyword evidence="9" id="KW-0521">NADP</keyword>
<dbReference type="SUPFAM" id="SSF52058">
    <property type="entry name" value="L domain-like"/>
    <property type="match status" value="1"/>
</dbReference>
<evidence type="ECO:0000256" key="17">
    <source>
        <dbReference type="SAM" id="Phobius"/>
    </source>
</evidence>
<dbReference type="FunFam" id="3.80.10.10:FF:000380">
    <property type="entry name" value="Putative inactive leucine-rich repeat receptor-like protein kinase"/>
    <property type="match status" value="1"/>
</dbReference>
<dbReference type="Pfam" id="PF07714">
    <property type="entry name" value="PK_Tyr_Ser-Thr"/>
    <property type="match status" value="1"/>
</dbReference>
<keyword evidence="20" id="KW-1185">Reference proteome</keyword>